<dbReference type="OrthoDB" id="10525939at2759"/>
<dbReference type="AlphaFoldDB" id="A0A9P6J6W9"/>
<reference evidence="1" key="1">
    <citation type="journal article" date="2020" name="Fungal Divers.">
        <title>Resolving the Mortierellaceae phylogeny through synthesis of multi-gene phylogenetics and phylogenomics.</title>
        <authorList>
            <person name="Vandepol N."/>
            <person name="Liber J."/>
            <person name="Desiro A."/>
            <person name="Na H."/>
            <person name="Kennedy M."/>
            <person name="Barry K."/>
            <person name="Grigoriev I.V."/>
            <person name="Miller A.N."/>
            <person name="O'Donnell K."/>
            <person name="Stajich J.E."/>
            <person name="Bonito G."/>
        </authorList>
    </citation>
    <scope>NUCLEOTIDE SEQUENCE</scope>
    <source>
        <strain evidence="1">MES-2147</strain>
    </source>
</reference>
<dbReference type="EMBL" id="JAAAHW010006247">
    <property type="protein sequence ID" value="KAF9963923.1"/>
    <property type="molecule type" value="Genomic_DNA"/>
</dbReference>
<organism evidence="1 2">
    <name type="scientific">Modicella reniformis</name>
    <dbReference type="NCBI Taxonomy" id="1440133"/>
    <lineage>
        <taxon>Eukaryota</taxon>
        <taxon>Fungi</taxon>
        <taxon>Fungi incertae sedis</taxon>
        <taxon>Mucoromycota</taxon>
        <taxon>Mortierellomycotina</taxon>
        <taxon>Mortierellomycetes</taxon>
        <taxon>Mortierellales</taxon>
        <taxon>Mortierellaceae</taxon>
        <taxon>Modicella</taxon>
    </lineage>
</organism>
<sequence length="91" mass="10192">MIGTTNPLDPKKYPVLKDERCHFTTVIGHQKAHTCLTCSLPGNRISFIVAEQLDENTDKGIAFRNAEWTPESNENMIDEVHSALRNAIPLS</sequence>
<gene>
    <name evidence="1" type="ORF">BGZ65_005648</name>
</gene>
<dbReference type="Proteomes" id="UP000749646">
    <property type="component" value="Unassembled WGS sequence"/>
</dbReference>
<evidence type="ECO:0000313" key="2">
    <source>
        <dbReference type="Proteomes" id="UP000749646"/>
    </source>
</evidence>
<accession>A0A9P6J6W9</accession>
<evidence type="ECO:0000313" key="1">
    <source>
        <dbReference type="EMBL" id="KAF9963923.1"/>
    </source>
</evidence>
<comment type="caution">
    <text evidence="1">The sequence shown here is derived from an EMBL/GenBank/DDBJ whole genome shotgun (WGS) entry which is preliminary data.</text>
</comment>
<feature type="non-terminal residue" evidence="1">
    <location>
        <position position="1"/>
    </location>
</feature>
<proteinExistence type="predicted"/>
<protein>
    <submittedName>
        <fullName evidence="1">Uncharacterized protein</fullName>
    </submittedName>
</protein>
<keyword evidence="2" id="KW-1185">Reference proteome</keyword>
<name>A0A9P6J6W9_9FUNG</name>